<evidence type="ECO:0000313" key="4">
    <source>
        <dbReference type="EMBL" id="QAT62915.1"/>
    </source>
</evidence>
<organism evidence="4 5">
    <name type="scientific">Acidilutibacter cellobiosedens</name>
    <dbReference type="NCBI Taxonomy" id="2507161"/>
    <lineage>
        <taxon>Bacteria</taxon>
        <taxon>Bacillati</taxon>
        <taxon>Bacillota</taxon>
        <taxon>Tissierellia</taxon>
        <taxon>Tissierellales</taxon>
        <taxon>Acidilutibacteraceae</taxon>
        <taxon>Acidilutibacter</taxon>
    </lineage>
</organism>
<dbReference type="Pfam" id="PF10400">
    <property type="entry name" value="Vir_act_alpha_C"/>
    <property type="match status" value="1"/>
</dbReference>
<accession>A0A410QG64</accession>
<dbReference type="KEGG" id="spoa:EQM13_15735"/>
<evidence type="ECO:0000259" key="3">
    <source>
        <dbReference type="Pfam" id="PF13788"/>
    </source>
</evidence>
<sequence length="306" mass="36098">MSIKYAILGILSYNSFTGYELKKIIRDSSFMYWSGNNNQIYKSLIELLDGRLVTSEVRYQESSPSKKIYTITEKGLDELKKWILSSPEPPEFKKTFLIQLAWADQLSTDELNTLLSQYEDEIKMQIILQQEMRRRQAFFPNRTPREGFIWDMIYQNIISSYENELEWIKRLRTELFCNHNEEEINTMNYAVVKRKDKKYIECASAKTPIHNEQNALDLIAACIEHDTNLLMIHMEALDDDFFRLRTGLAGDILQKFINYHIKVTIVITDSQKVKGKLREFLSESNRGDNFRAFNNKNEAENWLLDL</sequence>
<name>A0A410QG64_9FIRM</name>
<dbReference type="InterPro" id="IPR005149">
    <property type="entry name" value="Tscrpt_reg_PadR_N"/>
</dbReference>
<proteinExistence type="predicted"/>
<dbReference type="EMBL" id="CP035282">
    <property type="protein sequence ID" value="QAT62915.1"/>
    <property type="molecule type" value="Genomic_DNA"/>
</dbReference>
<dbReference type="RefSeq" id="WP_128753174.1">
    <property type="nucleotide sequence ID" value="NZ_CP035282.1"/>
</dbReference>
<feature type="domain" description="DUF4180" evidence="3">
    <location>
        <begin position="195"/>
        <end position="303"/>
    </location>
</feature>
<evidence type="ECO:0000313" key="5">
    <source>
        <dbReference type="Proteomes" id="UP000287969"/>
    </source>
</evidence>
<dbReference type="AlphaFoldDB" id="A0A410QG64"/>
<dbReference type="PANTHER" id="PTHR43252:SF6">
    <property type="entry name" value="NEGATIVE TRANSCRIPTION REGULATOR PADR"/>
    <property type="match status" value="1"/>
</dbReference>
<dbReference type="InterPro" id="IPR025438">
    <property type="entry name" value="DUF4180"/>
</dbReference>
<dbReference type="SUPFAM" id="SSF46785">
    <property type="entry name" value="Winged helix' DNA-binding domain"/>
    <property type="match status" value="1"/>
</dbReference>
<dbReference type="InterPro" id="IPR036388">
    <property type="entry name" value="WH-like_DNA-bd_sf"/>
</dbReference>
<dbReference type="Pfam" id="PF13788">
    <property type="entry name" value="DUF4180"/>
    <property type="match status" value="1"/>
</dbReference>
<evidence type="ECO:0000259" key="2">
    <source>
        <dbReference type="Pfam" id="PF10400"/>
    </source>
</evidence>
<feature type="domain" description="Transcription regulator PadR C-terminal" evidence="2">
    <location>
        <begin position="93"/>
        <end position="175"/>
    </location>
</feature>
<dbReference type="Pfam" id="PF03551">
    <property type="entry name" value="PadR"/>
    <property type="match status" value="1"/>
</dbReference>
<dbReference type="Proteomes" id="UP000287969">
    <property type="component" value="Chromosome"/>
</dbReference>
<dbReference type="Gene3D" id="1.10.10.10">
    <property type="entry name" value="Winged helix-like DNA-binding domain superfamily/Winged helix DNA-binding domain"/>
    <property type="match status" value="1"/>
</dbReference>
<reference evidence="5" key="1">
    <citation type="submission" date="2019-01" db="EMBL/GenBank/DDBJ databases">
        <title>Draft genomes of a novel of Sporanaerobacter strains.</title>
        <authorList>
            <person name="Ma S."/>
        </authorList>
    </citation>
    <scope>NUCLEOTIDE SEQUENCE [LARGE SCALE GENOMIC DNA]</scope>
    <source>
        <strain evidence="5">NJN-17</strain>
    </source>
</reference>
<dbReference type="PANTHER" id="PTHR43252">
    <property type="entry name" value="TRANSCRIPTIONAL REGULATOR YQJI"/>
    <property type="match status" value="1"/>
</dbReference>
<evidence type="ECO:0000259" key="1">
    <source>
        <dbReference type="Pfam" id="PF03551"/>
    </source>
</evidence>
<protein>
    <submittedName>
        <fullName evidence="4">DUF4180 domain-containing protein</fullName>
    </submittedName>
</protein>
<keyword evidence="5" id="KW-1185">Reference proteome</keyword>
<gene>
    <name evidence="4" type="ORF">EQM13_15735</name>
</gene>
<dbReference type="OrthoDB" id="8595425at2"/>
<dbReference type="InterPro" id="IPR018309">
    <property type="entry name" value="Tscrpt_reg_PadR_C"/>
</dbReference>
<dbReference type="InterPro" id="IPR036390">
    <property type="entry name" value="WH_DNA-bd_sf"/>
</dbReference>
<feature type="domain" description="Transcription regulator PadR N-terminal" evidence="1">
    <location>
        <begin position="7"/>
        <end position="80"/>
    </location>
</feature>